<organism evidence="1 2">
    <name type="scientific">Mycena pura</name>
    <dbReference type="NCBI Taxonomy" id="153505"/>
    <lineage>
        <taxon>Eukaryota</taxon>
        <taxon>Fungi</taxon>
        <taxon>Dikarya</taxon>
        <taxon>Basidiomycota</taxon>
        <taxon>Agaricomycotina</taxon>
        <taxon>Agaricomycetes</taxon>
        <taxon>Agaricomycetidae</taxon>
        <taxon>Agaricales</taxon>
        <taxon>Marasmiineae</taxon>
        <taxon>Mycenaceae</taxon>
        <taxon>Mycena</taxon>
    </lineage>
</organism>
<comment type="caution">
    <text evidence="1">The sequence shown here is derived from an EMBL/GenBank/DDBJ whole genome shotgun (WGS) entry which is preliminary data.</text>
</comment>
<keyword evidence="2" id="KW-1185">Reference proteome</keyword>
<proteinExistence type="predicted"/>
<evidence type="ECO:0000313" key="1">
    <source>
        <dbReference type="EMBL" id="KAJ7228335.1"/>
    </source>
</evidence>
<name>A0AAD6YSY1_9AGAR</name>
<reference evidence="1" key="1">
    <citation type="submission" date="2023-03" db="EMBL/GenBank/DDBJ databases">
        <title>Massive genome expansion in bonnet fungi (Mycena s.s.) driven by repeated elements and novel gene families across ecological guilds.</title>
        <authorList>
            <consortium name="Lawrence Berkeley National Laboratory"/>
            <person name="Harder C.B."/>
            <person name="Miyauchi S."/>
            <person name="Viragh M."/>
            <person name="Kuo A."/>
            <person name="Thoen E."/>
            <person name="Andreopoulos B."/>
            <person name="Lu D."/>
            <person name="Skrede I."/>
            <person name="Drula E."/>
            <person name="Henrissat B."/>
            <person name="Morin E."/>
            <person name="Kohler A."/>
            <person name="Barry K."/>
            <person name="LaButti K."/>
            <person name="Morin E."/>
            <person name="Salamov A."/>
            <person name="Lipzen A."/>
            <person name="Mereny Z."/>
            <person name="Hegedus B."/>
            <person name="Baldrian P."/>
            <person name="Stursova M."/>
            <person name="Weitz H."/>
            <person name="Taylor A."/>
            <person name="Grigoriev I.V."/>
            <person name="Nagy L.G."/>
            <person name="Martin F."/>
            <person name="Kauserud H."/>
        </authorList>
    </citation>
    <scope>NUCLEOTIDE SEQUENCE</scope>
    <source>
        <strain evidence="1">9144</strain>
    </source>
</reference>
<feature type="non-terminal residue" evidence="1">
    <location>
        <position position="283"/>
    </location>
</feature>
<evidence type="ECO:0000313" key="2">
    <source>
        <dbReference type="Proteomes" id="UP001219525"/>
    </source>
</evidence>
<accession>A0AAD6YSY1</accession>
<sequence>GIGLSLFPSGPELPDFKSLIVKGPYHPSAPIHLILSHAAKFPATRALMITPSREAMASALRDHNDSWMATHSGKGKVLELSGYTTVYYPPSPAHFSYLMSTLSTDAQSLDPAIILDRCPSLVVLIELSAYFLPDTQVNPNTHSWTVSSYMTLVARTLASFASLASAGSGEYTSSADITLVLFDSQLDELKLPVLKHPKTDAKKPSKLEKVAYFVQQYFDLVAVFKEDEFFISSSQEDENQELDRQRWNCMQIFRRGQNEPLQTHRWAERQDSNTGGVVFVWGG</sequence>
<dbReference type="EMBL" id="JARJCW010000002">
    <property type="protein sequence ID" value="KAJ7228335.1"/>
    <property type="molecule type" value="Genomic_DNA"/>
</dbReference>
<dbReference type="Proteomes" id="UP001219525">
    <property type="component" value="Unassembled WGS sequence"/>
</dbReference>
<gene>
    <name evidence="1" type="ORF">GGX14DRAFT_67014</name>
</gene>
<dbReference type="AlphaFoldDB" id="A0AAD6YSY1"/>
<protein>
    <submittedName>
        <fullName evidence="1">Uncharacterized protein</fullName>
    </submittedName>
</protein>